<reference evidence="8" key="1">
    <citation type="journal article" date="2019" name="Int. J. Syst. Evol. Microbiol.">
        <title>The Global Catalogue of Microorganisms (GCM) 10K type strain sequencing project: providing services to taxonomists for standard genome sequencing and annotation.</title>
        <authorList>
            <consortium name="The Broad Institute Genomics Platform"/>
            <consortium name="The Broad Institute Genome Sequencing Center for Infectious Disease"/>
            <person name="Wu L."/>
            <person name="Ma J."/>
        </authorList>
    </citation>
    <scope>NUCLEOTIDE SEQUENCE [LARGE SCALE GENOMIC DNA]</scope>
    <source>
        <strain evidence="8">JCM 18053</strain>
    </source>
</reference>
<dbReference type="SUPFAM" id="SSF63829">
    <property type="entry name" value="Calcium-dependent phosphotriesterase"/>
    <property type="match status" value="1"/>
</dbReference>
<keyword evidence="3 4" id="KW-0408">Iron</keyword>
<dbReference type="Pfam" id="PF23500">
    <property type="entry name" value="DUF7133"/>
    <property type="match status" value="1"/>
</dbReference>
<evidence type="ECO:0000256" key="1">
    <source>
        <dbReference type="ARBA" id="ARBA00022617"/>
    </source>
</evidence>
<gene>
    <name evidence="7" type="ORF">GCM10023213_23290</name>
</gene>
<evidence type="ECO:0000313" key="8">
    <source>
        <dbReference type="Proteomes" id="UP001499852"/>
    </source>
</evidence>
<dbReference type="RefSeq" id="WP_345736551.1">
    <property type="nucleotide sequence ID" value="NZ_BAABIA010000004.1"/>
</dbReference>
<name>A0ABP9P4Q6_9BACT</name>
<evidence type="ECO:0000256" key="2">
    <source>
        <dbReference type="ARBA" id="ARBA00022723"/>
    </source>
</evidence>
<dbReference type="Gene3D" id="1.10.760.10">
    <property type="entry name" value="Cytochrome c-like domain"/>
    <property type="match status" value="1"/>
</dbReference>
<dbReference type="PROSITE" id="PS51007">
    <property type="entry name" value="CYTC"/>
    <property type="match status" value="1"/>
</dbReference>
<organism evidence="7 8">
    <name type="scientific">Prosthecobacter algae</name>
    <dbReference type="NCBI Taxonomy" id="1144682"/>
    <lineage>
        <taxon>Bacteria</taxon>
        <taxon>Pseudomonadati</taxon>
        <taxon>Verrucomicrobiota</taxon>
        <taxon>Verrucomicrobiia</taxon>
        <taxon>Verrucomicrobiales</taxon>
        <taxon>Verrucomicrobiaceae</taxon>
        <taxon>Prosthecobacter</taxon>
    </lineage>
</organism>
<proteinExistence type="predicted"/>
<dbReference type="InterPro" id="IPR011042">
    <property type="entry name" value="6-blade_b-propeller_TolB-like"/>
</dbReference>
<dbReference type="InterPro" id="IPR013427">
    <property type="entry name" value="Haem-bd_dom_put"/>
</dbReference>
<keyword evidence="1 4" id="KW-0349">Heme</keyword>
<dbReference type="PANTHER" id="PTHR33546:SF1">
    <property type="entry name" value="LARGE, MULTIFUNCTIONAL SECRETED PROTEIN"/>
    <property type="match status" value="1"/>
</dbReference>
<comment type="caution">
    <text evidence="7">The sequence shown here is derived from an EMBL/GenBank/DDBJ whole genome shotgun (WGS) entry which is preliminary data.</text>
</comment>
<keyword evidence="8" id="KW-1185">Reference proteome</keyword>
<accession>A0ABP9P4Q6</accession>
<dbReference type="SUPFAM" id="SSF46626">
    <property type="entry name" value="Cytochrome c"/>
    <property type="match status" value="1"/>
</dbReference>
<evidence type="ECO:0000256" key="4">
    <source>
        <dbReference type="PROSITE-ProRule" id="PRU00433"/>
    </source>
</evidence>
<dbReference type="Gene3D" id="2.120.10.30">
    <property type="entry name" value="TolB, C-terminal domain"/>
    <property type="match status" value="1"/>
</dbReference>
<dbReference type="NCBIfam" id="TIGR02604">
    <property type="entry name" value="Piru_Ver_Nterm"/>
    <property type="match status" value="1"/>
</dbReference>
<evidence type="ECO:0000313" key="7">
    <source>
        <dbReference type="EMBL" id="GAA5140546.1"/>
    </source>
</evidence>
<dbReference type="EMBL" id="BAABIA010000004">
    <property type="protein sequence ID" value="GAA5140546.1"/>
    <property type="molecule type" value="Genomic_DNA"/>
</dbReference>
<dbReference type="InterPro" id="IPR009056">
    <property type="entry name" value="Cyt_c-like_dom"/>
</dbReference>
<sequence>MLLKDTPALLLFFLTASLSVQSADLPPDKGEKIPPEGLRETVVKRAANLPEAPAHALPDGFVLSTVAAAPLVTHPIMGCVDDQGRLYIGDAVGVNWNKAQLEKNPPNRVLLLEDEDRDGVYDRSTVFADKMTFPQGAAWLDGSLYVCSPPGLWKLTDKDKDGVAEEREMIVSGFDYTGNAADVHGPKVHPNGRLYWCHGRKGHAAAGKDGKVVHEGKASGIWSCKPDGSDVQWHSLGCADNPTGLAFTPKGDILGTCNLYYSNPRGDTLMHWLYGGVYERADQMQAIAGLPRTLDTMPVVHNFGHVAVSGCAFASIEGQRAGQEALQLYVTHFNTQRLVRMELTPSGSTFKATENEFLKISHPDVHLTDVIEDRDGSLLVLNTGGWFRIGCPSSLMAKPDMLGSVYRIRGTKKGVVASNETVLPKLQVADLKSRDLRVRRQALEWLAQSDKHDLSAEELIAVLGDLPDPALEHAAILACSRVLHLESGAKTFLRSAILRHEAARKIGAAKLSAEAKAGLEAKEGRFASPEFLARVLKVADLCGVKDEVFQTLVIRGAVHPEAALFKTAMGMAARDSELTRQVIGKLAGQLPAKDAGVTEKKLSVLVSQIEVFIPSALGEPAARELLTQMLVSYEDLLRQCALRLLAGQTSWVTHEAWLEPLSQRLATAPTPLLLDAIKKQKSPYFDASLQALAANEKLPVSIRLKAVDAARNVKLTGDVFEMVKGVLADAASSPAARIQAAGMMAAAPLTKEQLIAVAPLLASVGPVELKSLLPLARKTKDADAGRVLAGEIAKNPSIGSQQESLYRTAFSDHSPEVFETILHPAYEKATVAMEAKKRQLGPLAERVAEKGRVTEGRKHFELGKGTCIACHKIGAVGRALGPDLSKIGAIRTERDLLESILFPSNTLARDYEAHIIETRDGQSTLGVIRSHTAEGLLLMDVAGQEKTVAHDLIISDTTLTTSLMPMGLDATLPEQELLDLVAYLLSLK</sequence>
<keyword evidence="5" id="KW-0732">Signal</keyword>
<dbReference type="PANTHER" id="PTHR33546">
    <property type="entry name" value="LARGE, MULTIFUNCTIONAL SECRETED PROTEIN-RELATED"/>
    <property type="match status" value="1"/>
</dbReference>
<keyword evidence="2 4" id="KW-0479">Metal-binding</keyword>
<protein>
    <recommendedName>
        <fullName evidence="6">Cytochrome c domain-containing protein</fullName>
    </recommendedName>
</protein>
<dbReference type="InterPro" id="IPR013428">
    <property type="entry name" value="Membrane-bound_put_N"/>
</dbReference>
<dbReference type="NCBIfam" id="TIGR02603">
    <property type="entry name" value="CxxCH_TIGR02603"/>
    <property type="match status" value="1"/>
</dbReference>
<dbReference type="Proteomes" id="UP001499852">
    <property type="component" value="Unassembled WGS sequence"/>
</dbReference>
<feature type="chain" id="PRO_5045163855" description="Cytochrome c domain-containing protein" evidence="5">
    <location>
        <begin position="23"/>
        <end position="988"/>
    </location>
</feature>
<feature type="signal peptide" evidence="5">
    <location>
        <begin position="1"/>
        <end position="22"/>
    </location>
</feature>
<dbReference type="InterPro" id="IPR036909">
    <property type="entry name" value="Cyt_c-like_dom_sf"/>
</dbReference>
<evidence type="ECO:0000259" key="6">
    <source>
        <dbReference type="PROSITE" id="PS51007"/>
    </source>
</evidence>
<feature type="domain" description="Cytochrome c" evidence="6">
    <location>
        <begin position="851"/>
        <end position="988"/>
    </location>
</feature>
<evidence type="ECO:0000256" key="3">
    <source>
        <dbReference type="ARBA" id="ARBA00023004"/>
    </source>
</evidence>
<evidence type="ECO:0000256" key="5">
    <source>
        <dbReference type="SAM" id="SignalP"/>
    </source>
</evidence>
<dbReference type="InterPro" id="IPR055557">
    <property type="entry name" value="DUF7133"/>
</dbReference>